<dbReference type="PANTHER" id="PTHR34216:SF3">
    <property type="entry name" value="POLY-BETA-1,6-N-ACETYL-D-GLUCOSAMINE N-DEACETYLASE"/>
    <property type="match status" value="1"/>
</dbReference>
<dbReference type="CDD" id="cd10918">
    <property type="entry name" value="CE4_NodB_like_5s_6s"/>
    <property type="match status" value="1"/>
</dbReference>
<gene>
    <name evidence="4" type="ORF">Fuma_03119</name>
</gene>
<dbReference type="PANTHER" id="PTHR34216">
    <property type="match status" value="1"/>
</dbReference>
<comment type="subcellular location">
    <subcellularLocation>
        <location evidence="1">Secreted</location>
    </subcellularLocation>
</comment>
<evidence type="ECO:0000313" key="4">
    <source>
        <dbReference type="EMBL" id="APZ93501.1"/>
    </source>
</evidence>
<dbReference type="KEGG" id="fmr:Fuma_03119"/>
<keyword evidence="5" id="KW-1185">Reference proteome</keyword>
<evidence type="ECO:0000259" key="3">
    <source>
        <dbReference type="PROSITE" id="PS51677"/>
    </source>
</evidence>
<evidence type="ECO:0000256" key="1">
    <source>
        <dbReference type="ARBA" id="ARBA00004613"/>
    </source>
</evidence>
<dbReference type="GO" id="GO:0005975">
    <property type="term" value="P:carbohydrate metabolic process"/>
    <property type="evidence" value="ECO:0007669"/>
    <property type="project" value="InterPro"/>
</dbReference>
<proteinExistence type="predicted"/>
<evidence type="ECO:0000313" key="5">
    <source>
        <dbReference type="Proteomes" id="UP000187735"/>
    </source>
</evidence>
<dbReference type="GO" id="GO:0005576">
    <property type="term" value="C:extracellular region"/>
    <property type="evidence" value="ECO:0007669"/>
    <property type="project" value="UniProtKB-SubCell"/>
</dbReference>
<dbReference type="GO" id="GO:0016810">
    <property type="term" value="F:hydrolase activity, acting on carbon-nitrogen (but not peptide) bonds"/>
    <property type="evidence" value="ECO:0007669"/>
    <property type="project" value="InterPro"/>
</dbReference>
<dbReference type="EMBL" id="CP017641">
    <property type="protein sequence ID" value="APZ93501.1"/>
    <property type="molecule type" value="Genomic_DNA"/>
</dbReference>
<evidence type="ECO:0000256" key="2">
    <source>
        <dbReference type="ARBA" id="ARBA00022729"/>
    </source>
</evidence>
<dbReference type="Pfam" id="PF01522">
    <property type="entry name" value="Polysacc_deac_1"/>
    <property type="match status" value="1"/>
</dbReference>
<dbReference type="STRING" id="1891926.Fuma_03119"/>
<protein>
    <submittedName>
        <fullName evidence="4">Delta-lactam-biosynthetic de-N-acetylase</fullName>
    </submittedName>
</protein>
<dbReference type="AlphaFoldDB" id="A0A1P8WHF9"/>
<name>A0A1P8WHF9_9PLAN</name>
<reference evidence="4 5" key="1">
    <citation type="journal article" date="2016" name="Front. Microbiol.">
        <title>Fuerstia marisgermanicae gen. nov., sp. nov., an Unusual Member of the Phylum Planctomycetes from the German Wadden Sea.</title>
        <authorList>
            <person name="Kohn T."/>
            <person name="Heuer A."/>
            <person name="Jogler M."/>
            <person name="Vollmers J."/>
            <person name="Boedeker C."/>
            <person name="Bunk B."/>
            <person name="Rast P."/>
            <person name="Borchert D."/>
            <person name="Glockner I."/>
            <person name="Freese H.M."/>
            <person name="Klenk H.P."/>
            <person name="Overmann J."/>
            <person name="Kaster A.K."/>
            <person name="Rohde M."/>
            <person name="Wiegand S."/>
            <person name="Jogler C."/>
        </authorList>
    </citation>
    <scope>NUCLEOTIDE SEQUENCE [LARGE SCALE GENOMIC DNA]</scope>
    <source>
        <strain evidence="4 5">NH11</strain>
    </source>
</reference>
<feature type="domain" description="NodB homology" evidence="3">
    <location>
        <begin position="77"/>
        <end position="276"/>
    </location>
</feature>
<dbReference type="Gene3D" id="3.20.20.370">
    <property type="entry name" value="Glycoside hydrolase/deacetylase"/>
    <property type="match status" value="1"/>
</dbReference>
<dbReference type="InterPro" id="IPR002509">
    <property type="entry name" value="NODB_dom"/>
</dbReference>
<dbReference type="PROSITE" id="PS51677">
    <property type="entry name" value="NODB"/>
    <property type="match status" value="1"/>
</dbReference>
<accession>A0A1P8WHF9</accession>
<sequence>MNQYANPNSTSICLLLHDVSDRPDSSGFTQPTAAKYKHSVRQFADYLDAVSETELLVVPSTQPSQRRKHDDRHPVAPTVTFTFDDGGAAAPTAAKLLEGRGWRGVFFVTTDLIGTRGFMTEQQIVELHQRGHIIGSHSCSHPDVFRSLKRQEMRDEWQRSRDVLQELLNCDVDHASVPGGDCDRATLEEASAAGYRQIFTSEQQTKTWTCGDATCYGRLMMVETTSPETLQRWLFHPTIGILPERFLRFTKSSVKQLMGPMYVRLMHKRRQLHKAG</sequence>
<dbReference type="InterPro" id="IPR011330">
    <property type="entry name" value="Glyco_hydro/deAcase_b/a-brl"/>
</dbReference>
<organism evidence="4 5">
    <name type="scientific">Fuerstiella marisgermanici</name>
    <dbReference type="NCBI Taxonomy" id="1891926"/>
    <lineage>
        <taxon>Bacteria</taxon>
        <taxon>Pseudomonadati</taxon>
        <taxon>Planctomycetota</taxon>
        <taxon>Planctomycetia</taxon>
        <taxon>Planctomycetales</taxon>
        <taxon>Planctomycetaceae</taxon>
        <taxon>Fuerstiella</taxon>
    </lineage>
</organism>
<dbReference type="InterPro" id="IPR051398">
    <property type="entry name" value="Polysacch_Deacetylase"/>
</dbReference>
<keyword evidence="2" id="KW-0732">Signal</keyword>
<dbReference type="Proteomes" id="UP000187735">
    <property type="component" value="Chromosome"/>
</dbReference>
<dbReference type="SUPFAM" id="SSF88713">
    <property type="entry name" value="Glycoside hydrolase/deacetylase"/>
    <property type="match status" value="1"/>
</dbReference>
<dbReference type="OrthoDB" id="9778320at2"/>
<dbReference type="RefSeq" id="WP_083732083.1">
    <property type="nucleotide sequence ID" value="NZ_CP017641.1"/>
</dbReference>